<evidence type="ECO:0000256" key="1">
    <source>
        <dbReference type="SAM" id="MobiDB-lite"/>
    </source>
</evidence>
<sequence>MALDQSQKLKRSLNRDSSTSSSETDGENYCNSCELAGNSRVTDVTENDESSVVLLNLPRAERFKWENVLVVGIIPAMGKEPKNLNSFLKPLVEELKALWKGVRLVSSLSTIPLIFKAALLCTSSDIPASRKLCGFKGHSAELGCSRCLKKFPGGFGEKRNYSGFDEESWPKRKSENHRRQANKMSQCKTKKDQEKLSRKYGINYYSELLKLEYFDVIRFCSIDPMHNLFLGTAKYIFKHWVAEGILNKKDLETLERRIDGLEVPVDIGRLPKVISSNYGSYTAEQWKNWTLVYSLYALKGVLPEQQFKCWQSFVLACRYLCKPIVSNGDIIRAHFLLLKFGTECETIYGNNFCTPNMHLHCHLKDIIRDLGPIHSFWCFSFERYNGILGSFTTNNRSIELQLMRKLTTQRFLDNMILDKDLHPYFQDVVTLVKNNARTNYSVFTMLELLNFFNVDVAPLNVIDWKNNSAIKLPLCYKERSVDNDELSLLFKVYSTMFPGNNIVIEQLSRTMNRYSTIEIFNQQFGSKSAYRSKRSTGILAAWPGLDGEIDLTQNTMSFGMIEFYFTHSLKVGEEFMIFYFACSKTYAYFEKDIYYYDPKGHDKFLHVCDAKIHDKIGYFSIRICTINEIITIPSMCYSVKTKRGIGQATEKAAYTGWSSSRLCLSTSLRLRIPLITLQKYTTYTVPAAVVLKDLKPMKHSRGTISPAEEQKGRAASPYYKLARRLKHLNHVDWSQRRVAKVADVLRMDFMSSEESEVEEETLKVKQYNVRRFAWESRELRRLKRKLDQSHQDSLPGLSKRVFIPREQGELSSKPKPANCPDWACVVENAPTNAQDETPDDLDATADLNVSR</sequence>
<name>A0A7D9IE99_PARCT</name>
<gene>
    <name evidence="2" type="ORF">PACLA_8A044761</name>
</gene>
<evidence type="ECO:0000313" key="2">
    <source>
        <dbReference type="EMBL" id="CAB4004052.1"/>
    </source>
</evidence>
<dbReference type="Proteomes" id="UP001152795">
    <property type="component" value="Unassembled WGS sequence"/>
</dbReference>
<dbReference type="PANTHER" id="PTHR46579">
    <property type="entry name" value="F5/8 TYPE C DOMAIN-CONTAINING PROTEIN-RELATED"/>
    <property type="match status" value="1"/>
</dbReference>
<dbReference type="InterPro" id="IPR004242">
    <property type="entry name" value="Transposase_21"/>
</dbReference>
<organism evidence="2 3">
    <name type="scientific">Paramuricea clavata</name>
    <name type="common">Red gorgonian</name>
    <name type="synonym">Violescent sea-whip</name>
    <dbReference type="NCBI Taxonomy" id="317549"/>
    <lineage>
        <taxon>Eukaryota</taxon>
        <taxon>Metazoa</taxon>
        <taxon>Cnidaria</taxon>
        <taxon>Anthozoa</taxon>
        <taxon>Octocorallia</taxon>
        <taxon>Malacalcyonacea</taxon>
        <taxon>Plexauridae</taxon>
        <taxon>Paramuricea</taxon>
    </lineage>
</organism>
<dbReference type="OrthoDB" id="5984388at2759"/>
<proteinExistence type="predicted"/>
<keyword evidence="3" id="KW-1185">Reference proteome</keyword>
<feature type="region of interest" description="Disordered" evidence="1">
    <location>
        <begin position="163"/>
        <end position="187"/>
    </location>
</feature>
<dbReference type="EMBL" id="CACRXK020004794">
    <property type="protein sequence ID" value="CAB4004052.1"/>
    <property type="molecule type" value="Genomic_DNA"/>
</dbReference>
<accession>A0A7D9IE99</accession>
<dbReference type="AlphaFoldDB" id="A0A7D9IE99"/>
<dbReference type="Pfam" id="PF02992">
    <property type="entry name" value="Transposase_21"/>
    <property type="match status" value="1"/>
</dbReference>
<feature type="region of interest" description="Disordered" evidence="1">
    <location>
        <begin position="829"/>
        <end position="851"/>
    </location>
</feature>
<evidence type="ECO:0000313" key="3">
    <source>
        <dbReference type="Proteomes" id="UP001152795"/>
    </source>
</evidence>
<reference evidence="2" key="1">
    <citation type="submission" date="2020-04" db="EMBL/GenBank/DDBJ databases">
        <authorList>
            <person name="Alioto T."/>
            <person name="Alioto T."/>
            <person name="Gomez Garrido J."/>
        </authorList>
    </citation>
    <scope>NUCLEOTIDE SEQUENCE</scope>
    <source>
        <strain evidence="2">A484AB</strain>
    </source>
</reference>
<comment type="caution">
    <text evidence="2">The sequence shown here is derived from an EMBL/GenBank/DDBJ whole genome shotgun (WGS) entry which is preliminary data.</text>
</comment>
<protein>
    <submittedName>
        <fullName evidence="2">Uncharacterized protein</fullName>
    </submittedName>
</protein>
<dbReference type="PANTHER" id="PTHR46579:SF2">
    <property type="entry name" value="C2H2-TYPE DOMAIN-CONTAINING PROTEIN"/>
    <property type="match status" value="1"/>
</dbReference>
<feature type="region of interest" description="Disordered" evidence="1">
    <location>
        <begin position="1"/>
        <end position="28"/>
    </location>
</feature>